<proteinExistence type="predicted"/>
<accession>A0A6C0AJT8</accession>
<organism evidence="1">
    <name type="scientific">viral metagenome</name>
    <dbReference type="NCBI Taxonomy" id="1070528"/>
    <lineage>
        <taxon>unclassified sequences</taxon>
        <taxon>metagenomes</taxon>
        <taxon>organismal metagenomes</taxon>
    </lineage>
</organism>
<dbReference type="AlphaFoldDB" id="A0A6C0AJT8"/>
<reference evidence="1" key="1">
    <citation type="journal article" date="2020" name="Nature">
        <title>Giant virus diversity and host interactions through global metagenomics.</title>
        <authorList>
            <person name="Schulz F."/>
            <person name="Roux S."/>
            <person name="Paez-Espino D."/>
            <person name="Jungbluth S."/>
            <person name="Walsh D.A."/>
            <person name="Denef V.J."/>
            <person name="McMahon K.D."/>
            <person name="Konstantinidis K.T."/>
            <person name="Eloe-Fadrosh E.A."/>
            <person name="Kyrpides N.C."/>
            <person name="Woyke T."/>
        </authorList>
    </citation>
    <scope>NUCLEOTIDE SEQUENCE</scope>
    <source>
        <strain evidence="1">GVMAG-S-1039698-54</strain>
    </source>
</reference>
<dbReference type="EMBL" id="MN740675">
    <property type="protein sequence ID" value="QHS80049.1"/>
    <property type="molecule type" value="Genomic_DNA"/>
</dbReference>
<protein>
    <submittedName>
        <fullName evidence="1">Uncharacterized protein</fullName>
    </submittedName>
</protein>
<sequence length="70" mass="8659">MEKPDYFQCNPLFAYYKDKIPTTRNDEPYIDIFTNEIRWRTITVPSKIYLNNKRIVDYTYITNWPNLFKK</sequence>
<evidence type="ECO:0000313" key="1">
    <source>
        <dbReference type="EMBL" id="QHS80049.1"/>
    </source>
</evidence>
<name>A0A6C0AJT8_9ZZZZ</name>